<dbReference type="Gene3D" id="3.90.79.10">
    <property type="entry name" value="Nucleoside Triphosphate Pyrophosphohydrolase"/>
    <property type="match status" value="1"/>
</dbReference>
<dbReference type="PANTHER" id="PTHR43736:SF1">
    <property type="entry name" value="DIHYDRONEOPTERIN TRIPHOSPHATE DIPHOSPHATASE"/>
    <property type="match status" value="1"/>
</dbReference>
<organism evidence="2 3">
    <name type="scientific">Talaromyces islandicus</name>
    <name type="common">Penicillium islandicum</name>
    <dbReference type="NCBI Taxonomy" id="28573"/>
    <lineage>
        <taxon>Eukaryota</taxon>
        <taxon>Fungi</taxon>
        <taxon>Dikarya</taxon>
        <taxon>Ascomycota</taxon>
        <taxon>Pezizomycotina</taxon>
        <taxon>Eurotiomycetes</taxon>
        <taxon>Eurotiomycetidae</taxon>
        <taxon>Eurotiales</taxon>
        <taxon>Trichocomaceae</taxon>
        <taxon>Talaromyces</taxon>
        <taxon>Talaromyces sect. Islandici</taxon>
    </lineage>
</organism>
<sequence>MARSKAGSDAYNYTVASHLEAKFDMPMEEFAAAHPEFDRFIVGGFVFTNAPLDDLPLSSSASAKETILPDTSADSLPLMLIMQRAASDSHGGRFDFPGGSAEPTDASLLDGVAREVFEETGFHVSHFREFVRMDNWAKVYPDKGLVRSAKFSFVVDVHEKTRGWEDSVLLAETEHSRWTWATRDEIDESVQLCKEGMEDNALYTFVGVQGETAREAWQVYLGLSGKA</sequence>
<dbReference type="OrthoDB" id="276276at2759"/>
<feature type="domain" description="Nudix hydrolase" evidence="1">
    <location>
        <begin position="59"/>
        <end position="206"/>
    </location>
</feature>
<proteinExistence type="predicted"/>
<accession>A0A0U1LTK5</accession>
<dbReference type="OMA" id="DSLPGYW"/>
<dbReference type="SUPFAM" id="SSF55811">
    <property type="entry name" value="Nudix"/>
    <property type="match status" value="1"/>
</dbReference>
<dbReference type="AlphaFoldDB" id="A0A0U1LTK5"/>
<name>A0A0U1LTK5_TALIS</name>
<reference evidence="2 3" key="1">
    <citation type="submission" date="2015-04" db="EMBL/GenBank/DDBJ databases">
        <authorList>
            <person name="Syromyatnikov M.Y."/>
            <person name="Popov V.N."/>
        </authorList>
    </citation>
    <scope>NUCLEOTIDE SEQUENCE [LARGE SCALE GENOMIC DNA]</scope>
    <source>
        <strain evidence="2">WF-38-12</strain>
    </source>
</reference>
<evidence type="ECO:0000313" key="2">
    <source>
        <dbReference type="EMBL" id="CRG86575.1"/>
    </source>
</evidence>
<dbReference type="EMBL" id="CVMT01000002">
    <property type="protein sequence ID" value="CRG86575.1"/>
    <property type="molecule type" value="Genomic_DNA"/>
</dbReference>
<dbReference type="PANTHER" id="PTHR43736">
    <property type="entry name" value="ADP-RIBOSE PYROPHOSPHATASE"/>
    <property type="match status" value="1"/>
</dbReference>
<dbReference type="Pfam" id="PF00293">
    <property type="entry name" value="NUDIX"/>
    <property type="match status" value="1"/>
</dbReference>
<dbReference type="Proteomes" id="UP000054383">
    <property type="component" value="Unassembled WGS sequence"/>
</dbReference>
<evidence type="ECO:0000259" key="1">
    <source>
        <dbReference type="PROSITE" id="PS51462"/>
    </source>
</evidence>
<keyword evidence="3" id="KW-1185">Reference proteome</keyword>
<dbReference type="STRING" id="28573.A0A0U1LTK5"/>
<dbReference type="PROSITE" id="PS51462">
    <property type="entry name" value="NUDIX"/>
    <property type="match status" value="1"/>
</dbReference>
<gene>
    <name evidence="2" type="ORF">PISL3812_03585</name>
</gene>
<protein>
    <recommendedName>
        <fullName evidence="1">Nudix hydrolase domain-containing protein</fullName>
    </recommendedName>
</protein>
<dbReference type="InterPro" id="IPR015797">
    <property type="entry name" value="NUDIX_hydrolase-like_dom_sf"/>
</dbReference>
<dbReference type="CDD" id="cd02883">
    <property type="entry name" value="NUDIX_Hydrolase"/>
    <property type="match status" value="1"/>
</dbReference>
<evidence type="ECO:0000313" key="3">
    <source>
        <dbReference type="Proteomes" id="UP000054383"/>
    </source>
</evidence>
<dbReference type="InterPro" id="IPR000086">
    <property type="entry name" value="NUDIX_hydrolase_dom"/>
</dbReference>